<gene>
    <name evidence="3" type="ORF">RF007C_01905</name>
</gene>
<dbReference type="PROSITE" id="PS50901">
    <property type="entry name" value="FTSK"/>
    <property type="match status" value="1"/>
</dbReference>
<keyword evidence="1" id="KW-0547">Nucleotide-binding</keyword>
<organism evidence="3 4">
    <name type="scientific">Ruminococcus flavefaciens 007c</name>
    <dbReference type="NCBI Taxonomy" id="1341157"/>
    <lineage>
        <taxon>Bacteria</taxon>
        <taxon>Bacillati</taxon>
        <taxon>Bacillota</taxon>
        <taxon>Clostridia</taxon>
        <taxon>Eubacteriales</taxon>
        <taxon>Oscillospiraceae</taxon>
        <taxon>Ruminococcus</taxon>
    </lineage>
</organism>
<dbReference type="AlphaFoldDB" id="W7UDZ7"/>
<dbReference type="Gene3D" id="3.40.50.300">
    <property type="entry name" value="P-loop containing nucleotide triphosphate hydrolases"/>
    <property type="match status" value="2"/>
</dbReference>
<proteinExistence type="predicted"/>
<comment type="caution">
    <text evidence="3">The sequence shown here is derived from an EMBL/GenBank/DDBJ whole genome shotgun (WGS) entry which is preliminary data.</text>
</comment>
<dbReference type="GO" id="GO:0005524">
    <property type="term" value="F:ATP binding"/>
    <property type="evidence" value="ECO:0007669"/>
    <property type="project" value="UniProtKB-UniRule"/>
</dbReference>
<dbReference type="RefSeq" id="WP_037301642.1">
    <property type="nucleotide sequence ID" value="NZ_ATAX01000037.1"/>
</dbReference>
<feature type="binding site" evidence="1">
    <location>
        <begin position="37"/>
        <end position="44"/>
    </location>
    <ligand>
        <name>ATP</name>
        <dbReference type="ChEBI" id="CHEBI:30616"/>
    </ligand>
</feature>
<dbReference type="PATRIC" id="fig|1341157.4.peg.3213"/>
<keyword evidence="4" id="KW-1185">Reference proteome</keyword>
<evidence type="ECO:0000313" key="4">
    <source>
        <dbReference type="Proteomes" id="UP000019365"/>
    </source>
</evidence>
<accession>W7UDZ7</accession>
<protein>
    <recommendedName>
        <fullName evidence="2">FtsK domain-containing protein</fullName>
    </recommendedName>
</protein>
<dbReference type="Pfam" id="PF01580">
    <property type="entry name" value="FtsK_SpoIIIE"/>
    <property type="match status" value="1"/>
</dbReference>
<evidence type="ECO:0000259" key="2">
    <source>
        <dbReference type="PROSITE" id="PS50901"/>
    </source>
</evidence>
<evidence type="ECO:0000256" key="1">
    <source>
        <dbReference type="PROSITE-ProRule" id="PRU00289"/>
    </source>
</evidence>
<dbReference type="OrthoDB" id="9807790at2"/>
<dbReference type="InterPro" id="IPR027417">
    <property type="entry name" value="P-loop_NTPase"/>
</dbReference>
<sequence>MSRKKIVCTLGKFDIPIIQLQPDFDVDLLDSNVMVFGASMSGKTTFLKTLINILHKHMNEKEERIFILDFGGALSEYRDMPLVSAYFDNSNEEYVKRVFKIMDNILKENIKILNGKNYREAGDEQPVHTTFIIDNLNAFTEEARYTAYQEKLAKLCRDGLSKGITVVVTAGDTKGLNSYTGSFRQKVAFEMPVDKYMEVFNQKVGSIGNNPGHGFTNVTIKPAGITGTFKMNEPYEVQCFKAQTMADPDGKNGSFGQALQKKYAFNSETNEYEKRVKRHLTFPKELTPDEYEKLAQKPEREESYLCPVSVGLDYVDFCPVTVDLAKTHTVAIYGKKEFGKTNLLRILLHGLASQAEELRMVFLDDGRNQLKEFYDTYSTECDCVMINSFEKMDLEMKDGSVLENRKLSPLQQFFLYLNRNYIELDKRFLAGIYGVSDTLKREMENIPDCKAEENPFTVFVIQSKQVYLNTPEGKRFINSILPQLTAVAEERGLLFIFSDVQKISDGEQNSFFNNNISAAFLLDNIAEFAAERGQKTIFGNMDVKTLKEDYAKCELGDGYSYDIEADKLMKLKYIKYGKE</sequence>
<dbReference type="EMBL" id="ATAX01000037">
    <property type="protein sequence ID" value="EWM52153.1"/>
    <property type="molecule type" value="Genomic_DNA"/>
</dbReference>
<dbReference type="GO" id="GO:0003677">
    <property type="term" value="F:DNA binding"/>
    <property type="evidence" value="ECO:0007669"/>
    <property type="project" value="InterPro"/>
</dbReference>
<dbReference type="eggNOG" id="COG1674">
    <property type="taxonomic scope" value="Bacteria"/>
</dbReference>
<keyword evidence="1" id="KW-0067">ATP-binding</keyword>
<dbReference type="InterPro" id="IPR002543">
    <property type="entry name" value="FtsK_dom"/>
</dbReference>
<dbReference type="SUPFAM" id="SSF52540">
    <property type="entry name" value="P-loop containing nucleoside triphosphate hydrolases"/>
    <property type="match status" value="1"/>
</dbReference>
<reference evidence="3 4" key="1">
    <citation type="journal article" date="2014" name="PLoS ONE">
        <title>Rumen cellulosomics: divergent fiber-degrading strategies revealed by comparative genome-wide analysis of six ruminococcal strains.</title>
        <authorList>
            <person name="Dassa B."/>
            <person name="Borovok I."/>
            <person name="Ruimy-Israeli V."/>
            <person name="Lamed R."/>
            <person name="Flint H.J."/>
            <person name="Duncan S.H."/>
            <person name="Henrissat B."/>
            <person name="Coutinho P."/>
            <person name="Morrison M."/>
            <person name="Mosoni P."/>
            <person name="Yeoman C.J."/>
            <person name="White B.A."/>
            <person name="Bayer E.A."/>
        </authorList>
    </citation>
    <scope>NUCLEOTIDE SEQUENCE [LARGE SCALE GENOMIC DNA]</scope>
    <source>
        <strain evidence="3 4">007c</strain>
    </source>
</reference>
<dbReference type="Proteomes" id="UP000019365">
    <property type="component" value="Unassembled WGS sequence"/>
</dbReference>
<evidence type="ECO:0000313" key="3">
    <source>
        <dbReference type="EMBL" id="EWM52153.1"/>
    </source>
</evidence>
<name>W7UDZ7_RUMFL</name>
<feature type="domain" description="FtsK" evidence="2">
    <location>
        <begin position="21"/>
        <end position="202"/>
    </location>
</feature>